<reference evidence="1 2" key="1">
    <citation type="journal article" date="2024" name="BMC Genomics">
        <title>De novo assembly and annotation of Popillia japonica's genome with initial clues to its potential as an invasive pest.</title>
        <authorList>
            <person name="Cucini C."/>
            <person name="Boschi S."/>
            <person name="Funari R."/>
            <person name="Cardaioli E."/>
            <person name="Iannotti N."/>
            <person name="Marturano G."/>
            <person name="Paoli F."/>
            <person name="Bruttini M."/>
            <person name="Carapelli A."/>
            <person name="Frati F."/>
            <person name="Nardi F."/>
        </authorList>
    </citation>
    <scope>NUCLEOTIDE SEQUENCE [LARGE SCALE GENOMIC DNA]</scope>
    <source>
        <strain evidence="1">DMR45628</strain>
    </source>
</reference>
<organism evidence="1 2">
    <name type="scientific">Popillia japonica</name>
    <name type="common">Japanese beetle</name>
    <dbReference type="NCBI Taxonomy" id="7064"/>
    <lineage>
        <taxon>Eukaryota</taxon>
        <taxon>Metazoa</taxon>
        <taxon>Ecdysozoa</taxon>
        <taxon>Arthropoda</taxon>
        <taxon>Hexapoda</taxon>
        <taxon>Insecta</taxon>
        <taxon>Pterygota</taxon>
        <taxon>Neoptera</taxon>
        <taxon>Endopterygota</taxon>
        <taxon>Coleoptera</taxon>
        <taxon>Polyphaga</taxon>
        <taxon>Scarabaeiformia</taxon>
        <taxon>Scarabaeidae</taxon>
        <taxon>Rutelinae</taxon>
        <taxon>Popillia</taxon>
    </lineage>
</organism>
<keyword evidence="2" id="KW-1185">Reference proteome</keyword>
<evidence type="ECO:0000313" key="2">
    <source>
        <dbReference type="Proteomes" id="UP001458880"/>
    </source>
</evidence>
<sequence length="190" mass="21557">MALRLEADISNDVECLRVGHLEHWSCQLNIFGASDRPGWTGFLDSLKVTCRLLNSEDNEPEIEELIVSPVQEINEVEILMKEIDQNSATITAQDYIDMDQEFVVKDNAAIDEWLTATIANHQMEIEDEDGNDDDKASGLVTDTEKISCISDAFKKITALEDCAQRIQSIHMSKTLLELRTILENKYPQRK</sequence>
<protein>
    <submittedName>
        <fullName evidence="1">Uncharacterized protein</fullName>
    </submittedName>
</protein>
<dbReference type="AlphaFoldDB" id="A0AAW1J1S9"/>
<evidence type="ECO:0000313" key="1">
    <source>
        <dbReference type="EMBL" id="KAK9696818.1"/>
    </source>
</evidence>
<dbReference type="EMBL" id="JASPKY010000441">
    <property type="protein sequence ID" value="KAK9696818.1"/>
    <property type="molecule type" value="Genomic_DNA"/>
</dbReference>
<dbReference type="Proteomes" id="UP001458880">
    <property type="component" value="Unassembled WGS sequence"/>
</dbReference>
<accession>A0AAW1J1S9</accession>
<name>A0AAW1J1S9_POPJA</name>
<comment type="caution">
    <text evidence="1">The sequence shown here is derived from an EMBL/GenBank/DDBJ whole genome shotgun (WGS) entry which is preliminary data.</text>
</comment>
<gene>
    <name evidence="1" type="ORF">QE152_g31347</name>
</gene>
<proteinExistence type="predicted"/>